<evidence type="ECO:0000313" key="1">
    <source>
        <dbReference type="EMBL" id="KAI9250456.1"/>
    </source>
</evidence>
<reference evidence="1" key="2">
    <citation type="submission" date="2023-02" db="EMBL/GenBank/DDBJ databases">
        <authorList>
            <consortium name="DOE Joint Genome Institute"/>
            <person name="Mondo S.J."/>
            <person name="Chang Y."/>
            <person name="Wang Y."/>
            <person name="Ahrendt S."/>
            <person name="Andreopoulos W."/>
            <person name="Barry K."/>
            <person name="Beard J."/>
            <person name="Benny G.L."/>
            <person name="Blankenship S."/>
            <person name="Bonito G."/>
            <person name="Cuomo C."/>
            <person name="Desiro A."/>
            <person name="Gervers K.A."/>
            <person name="Hundley H."/>
            <person name="Kuo A."/>
            <person name="LaButti K."/>
            <person name="Lang B.F."/>
            <person name="Lipzen A."/>
            <person name="O'Donnell K."/>
            <person name="Pangilinan J."/>
            <person name="Reynolds N."/>
            <person name="Sandor L."/>
            <person name="Smith M.W."/>
            <person name="Tsang A."/>
            <person name="Grigoriev I.V."/>
            <person name="Stajich J.E."/>
            <person name="Spatafora J.W."/>
        </authorList>
    </citation>
    <scope>NUCLEOTIDE SEQUENCE</scope>
    <source>
        <strain evidence="1">RSA 2281</strain>
    </source>
</reference>
<evidence type="ECO:0008006" key="3">
    <source>
        <dbReference type="Google" id="ProtNLM"/>
    </source>
</evidence>
<dbReference type="AlphaFoldDB" id="A0AAD5K1B3"/>
<protein>
    <recommendedName>
        <fullName evidence="3">Reverse transcriptase zinc-binding domain-containing protein</fullName>
    </recommendedName>
</protein>
<reference evidence="1" key="1">
    <citation type="journal article" date="2022" name="IScience">
        <title>Evolution of zygomycete secretomes and the origins of terrestrial fungal ecologies.</title>
        <authorList>
            <person name="Chang Y."/>
            <person name="Wang Y."/>
            <person name="Mondo S."/>
            <person name="Ahrendt S."/>
            <person name="Andreopoulos W."/>
            <person name="Barry K."/>
            <person name="Beard J."/>
            <person name="Benny G.L."/>
            <person name="Blankenship S."/>
            <person name="Bonito G."/>
            <person name="Cuomo C."/>
            <person name="Desiro A."/>
            <person name="Gervers K.A."/>
            <person name="Hundley H."/>
            <person name="Kuo A."/>
            <person name="LaButti K."/>
            <person name="Lang B.F."/>
            <person name="Lipzen A."/>
            <person name="O'Donnell K."/>
            <person name="Pangilinan J."/>
            <person name="Reynolds N."/>
            <person name="Sandor L."/>
            <person name="Smith M.E."/>
            <person name="Tsang A."/>
            <person name="Grigoriev I.V."/>
            <person name="Stajich J.E."/>
            <person name="Spatafora J.W."/>
        </authorList>
    </citation>
    <scope>NUCLEOTIDE SEQUENCE</scope>
    <source>
        <strain evidence="1">RSA 2281</strain>
    </source>
</reference>
<keyword evidence="2" id="KW-1185">Reference proteome</keyword>
<accession>A0AAD5K1B3</accession>
<evidence type="ECO:0000313" key="2">
    <source>
        <dbReference type="Proteomes" id="UP001209540"/>
    </source>
</evidence>
<name>A0AAD5K1B3_9FUNG</name>
<proteinExistence type="predicted"/>
<comment type="caution">
    <text evidence="1">The sequence shown here is derived from an EMBL/GenBank/DDBJ whole genome shotgun (WGS) entry which is preliminary data.</text>
</comment>
<sequence>WNLDIRYQARNFWLRILHHKLSCRRVLHKLLPHDYPSPLCPICSLSIEDEDHFIYRYPRKWLIWKEVLQDLLLIPISYQDVENAVYKLHFPTNPPRVSSSIIFTSILEHIWKSHWQFIFNNVPFVPQHIINRIHSYLIERTLGKELPHSPPSLHLST</sequence>
<gene>
    <name evidence="1" type="ORF">BDA99DRAFT_445012</name>
</gene>
<dbReference type="Proteomes" id="UP001209540">
    <property type="component" value="Unassembled WGS sequence"/>
</dbReference>
<dbReference type="EMBL" id="JAIXMP010000032">
    <property type="protein sequence ID" value="KAI9250456.1"/>
    <property type="molecule type" value="Genomic_DNA"/>
</dbReference>
<feature type="non-terminal residue" evidence="1">
    <location>
        <position position="1"/>
    </location>
</feature>
<organism evidence="1 2">
    <name type="scientific">Phascolomyces articulosus</name>
    <dbReference type="NCBI Taxonomy" id="60185"/>
    <lineage>
        <taxon>Eukaryota</taxon>
        <taxon>Fungi</taxon>
        <taxon>Fungi incertae sedis</taxon>
        <taxon>Mucoromycota</taxon>
        <taxon>Mucoromycotina</taxon>
        <taxon>Mucoromycetes</taxon>
        <taxon>Mucorales</taxon>
        <taxon>Lichtheimiaceae</taxon>
        <taxon>Phascolomyces</taxon>
    </lineage>
</organism>